<evidence type="ECO:0008006" key="3">
    <source>
        <dbReference type="Google" id="ProtNLM"/>
    </source>
</evidence>
<keyword evidence="2" id="KW-1185">Reference proteome</keyword>
<comment type="caution">
    <text evidence="1">The sequence shown here is derived from an EMBL/GenBank/DDBJ whole genome shotgun (WGS) entry which is preliminary data.</text>
</comment>
<sequence>MSLNLVLDRSMKSVLRILLGTLAGLLAGTALAWLVNRMYVSHFVHGDDDVNVLVASPRWNG</sequence>
<accession>A0ABW7FTK2</accession>
<reference evidence="1 2" key="1">
    <citation type="submission" date="2024-08" db="EMBL/GenBank/DDBJ databases">
        <authorList>
            <person name="Lu H."/>
        </authorList>
    </citation>
    <scope>NUCLEOTIDE SEQUENCE [LARGE SCALE GENOMIC DNA]</scope>
    <source>
        <strain evidence="1 2">BYS180W</strain>
    </source>
</reference>
<dbReference type="RefSeq" id="WP_394459131.1">
    <property type="nucleotide sequence ID" value="NZ_JBIGHZ010000002.1"/>
</dbReference>
<proteinExistence type="predicted"/>
<name>A0ABW7FTK2_9BURK</name>
<dbReference type="EMBL" id="JBIGHZ010000002">
    <property type="protein sequence ID" value="MFG6447626.1"/>
    <property type="molecule type" value="Genomic_DNA"/>
</dbReference>
<evidence type="ECO:0000313" key="1">
    <source>
        <dbReference type="EMBL" id="MFG6447626.1"/>
    </source>
</evidence>
<protein>
    <recommendedName>
        <fullName evidence="3">Chloride channel protein</fullName>
    </recommendedName>
</protein>
<gene>
    <name evidence="1" type="ORF">ACG0Z6_05145</name>
</gene>
<dbReference type="Proteomes" id="UP001606099">
    <property type="component" value="Unassembled WGS sequence"/>
</dbReference>
<organism evidence="1 2">
    <name type="scientific">Roseateles rivi</name>
    <dbReference type="NCBI Taxonomy" id="3299028"/>
    <lineage>
        <taxon>Bacteria</taxon>
        <taxon>Pseudomonadati</taxon>
        <taxon>Pseudomonadota</taxon>
        <taxon>Betaproteobacteria</taxon>
        <taxon>Burkholderiales</taxon>
        <taxon>Sphaerotilaceae</taxon>
        <taxon>Roseateles</taxon>
    </lineage>
</organism>
<evidence type="ECO:0000313" key="2">
    <source>
        <dbReference type="Proteomes" id="UP001606099"/>
    </source>
</evidence>